<sequence length="320" mass="34370">MCGMGEIEYQAGLHRLTGNTYAYLQPPGTWGFSNCGLVVGEGEALLVDTQFTLPLTRRLLAAVEEAVPGVPVTTVVTTHANGDHAWGTQLLPDAVTMGSEATAHGMADEIPPQALSALARSPEGASPLGDYARRFFGHFDFDGIVLTPPAKTFTGEAEVTVGGIPAQLIEVGPAHTSGDVIVHVPGEGVLFAGDILFIDDHPVMWTGPVRNWIAACERIAATGAEFVVPGHGPVTDVAGVLVFRDYLAYLDEHARESFRRGLRYWEAAMALALPEPFASWGHRERVVMSFAAIYRELGDRDAADPMAVLHRTAEAYQRLP</sequence>
<evidence type="ECO:0000313" key="2">
    <source>
        <dbReference type="EMBL" id="GAA5189734.1"/>
    </source>
</evidence>
<dbReference type="InterPro" id="IPR036866">
    <property type="entry name" value="RibonucZ/Hydroxyglut_hydro"/>
</dbReference>
<dbReference type="Proteomes" id="UP001501570">
    <property type="component" value="Unassembled WGS sequence"/>
</dbReference>
<organism evidence="2 3">
    <name type="scientific">Rugosimonospora acidiphila</name>
    <dbReference type="NCBI Taxonomy" id="556531"/>
    <lineage>
        <taxon>Bacteria</taxon>
        <taxon>Bacillati</taxon>
        <taxon>Actinomycetota</taxon>
        <taxon>Actinomycetes</taxon>
        <taxon>Micromonosporales</taxon>
        <taxon>Micromonosporaceae</taxon>
        <taxon>Rugosimonospora</taxon>
    </lineage>
</organism>
<name>A0ABP9S027_9ACTN</name>
<evidence type="ECO:0000313" key="3">
    <source>
        <dbReference type="Proteomes" id="UP001501570"/>
    </source>
</evidence>
<dbReference type="CDD" id="cd16282">
    <property type="entry name" value="metallo-hydrolase-like_MBL-fold"/>
    <property type="match status" value="1"/>
</dbReference>
<accession>A0ABP9S027</accession>
<proteinExistence type="predicted"/>
<gene>
    <name evidence="2" type="ORF">GCM10023322_43080</name>
</gene>
<dbReference type="InterPro" id="IPR001279">
    <property type="entry name" value="Metallo-B-lactamas"/>
</dbReference>
<dbReference type="EMBL" id="BAABJQ010000013">
    <property type="protein sequence ID" value="GAA5189734.1"/>
    <property type="molecule type" value="Genomic_DNA"/>
</dbReference>
<dbReference type="SUPFAM" id="SSF56281">
    <property type="entry name" value="Metallo-hydrolase/oxidoreductase"/>
    <property type="match status" value="1"/>
</dbReference>
<dbReference type="Gene3D" id="3.60.15.10">
    <property type="entry name" value="Ribonuclease Z/Hydroxyacylglutathione hydrolase-like"/>
    <property type="match status" value="1"/>
</dbReference>
<dbReference type="InterPro" id="IPR050855">
    <property type="entry name" value="NDM-1-like"/>
</dbReference>
<protein>
    <recommendedName>
        <fullName evidence="1">Metallo-beta-lactamase domain-containing protein</fullName>
    </recommendedName>
</protein>
<evidence type="ECO:0000259" key="1">
    <source>
        <dbReference type="SMART" id="SM00849"/>
    </source>
</evidence>
<dbReference type="Pfam" id="PF00753">
    <property type="entry name" value="Lactamase_B"/>
    <property type="match status" value="1"/>
</dbReference>
<dbReference type="SMART" id="SM00849">
    <property type="entry name" value="Lactamase_B"/>
    <property type="match status" value="1"/>
</dbReference>
<dbReference type="PANTHER" id="PTHR42951">
    <property type="entry name" value="METALLO-BETA-LACTAMASE DOMAIN-CONTAINING"/>
    <property type="match status" value="1"/>
</dbReference>
<feature type="domain" description="Metallo-beta-lactamase" evidence="1">
    <location>
        <begin position="32"/>
        <end position="231"/>
    </location>
</feature>
<reference evidence="3" key="1">
    <citation type="journal article" date="2019" name="Int. J. Syst. Evol. Microbiol.">
        <title>The Global Catalogue of Microorganisms (GCM) 10K type strain sequencing project: providing services to taxonomists for standard genome sequencing and annotation.</title>
        <authorList>
            <consortium name="The Broad Institute Genomics Platform"/>
            <consortium name="The Broad Institute Genome Sequencing Center for Infectious Disease"/>
            <person name="Wu L."/>
            <person name="Ma J."/>
        </authorList>
    </citation>
    <scope>NUCLEOTIDE SEQUENCE [LARGE SCALE GENOMIC DNA]</scope>
    <source>
        <strain evidence="3">JCM 18304</strain>
    </source>
</reference>
<keyword evidence="3" id="KW-1185">Reference proteome</keyword>
<dbReference type="PANTHER" id="PTHR42951:SF4">
    <property type="entry name" value="ACYL-COENZYME A THIOESTERASE MBLAC2"/>
    <property type="match status" value="1"/>
</dbReference>
<comment type="caution">
    <text evidence="2">The sequence shown here is derived from an EMBL/GenBank/DDBJ whole genome shotgun (WGS) entry which is preliminary data.</text>
</comment>